<evidence type="ECO:0000313" key="2">
    <source>
        <dbReference type="Proteomes" id="UP000095192"/>
    </source>
</evidence>
<dbReference type="Proteomes" id="UP000095192">
    <property type="component" value="Unassembled WGS sequence"/>
</dbReference>
<dbReference type="InParanoid" id="A0A1D3CX92"/>
<name>A0A1D3CX92_9EIME</name>
<dbReference type="VEuPathDB" id="ToxoDB:cyc_04025"/>
<sequence>MLRISPTWSPTRLSNATESYFCEVQPLVSAMMWIVSTFDESSAFDTHATATIAKIQSGRRMNRSRVEIGLLCFKTERVFCHSYIWTSLRSAGLPKAHDPVLLGHGGVSITVQDL</sequence>
<organism evidence="1 2">
    <name type="scientific">Cyclospora cayetanensis</name>
    <dbReference type="NCBI Taxonomy" id="88456"/>
    <lineage>
        <taxon>Eukaryota</taxon>
        <taxon>Sar</taxon>
        <taxon>Alveolata</taxon>
        <taxon>Apicomplexa</taxon>
        <taxon>Conoidasida</taxon>
        <taxon>Coccidia</taxon>
        <taxon>Eucoccidiorida</taxon>
        <taxon>Eimeriorina</taxon>
        <taxon>Eimeriidae</taxon>
        <taxon>Cyclospora</taxon>
    </lineage>
</organism>
<accession>A0A1D3CX92</accession>
<reference evidence="1 2" key="1">
    <citation type="journal article" date="2016" name="BMC Genomics">
        <title>Comparative genomics reveals Cyclospora cayetanensis possesses coccidia-like metabolism and invasion components but unique surface antigens.</title>
        <authorList>
            <person name="Liu S."/>
            <person name="Wang L."/>
            <person name="Zheng H."/>
            <person name="Xu Z."/>
            <person name="Roellig D.M."/>
            <person name="Li N."/>
            <person name="Frace M.A."/>
            <person name="Tang K."/>
            <person name="Arrowood M.J."/>
            <person name="Moss D.M."/>
            <person name="Zhang L."/>
            <person name="Feng Y."/>
            <person name="Xiao L."/>
        </authorList>
    </citation>
    <scope>NUCLEOTIDE SEQUENCE [LARGE SCALE GENOMIC DNA]</scope>
    <source>
        <strain evidence="1 2">CHN_HEN01</strain>
    </source>
</reference>
<keyword evidence="2" id="KW-1185">Reference proteome</keyword>
<gene>
    <name evidence="1" type="ORF">cyc_04025</name>
</gene>
<protein>
    <submittedName>
        <fullName evidence="1">Retrotransposon nucleocapsid related protein</fullName>
    </submittedName>
</protein>
<proteinExistence type="predicted"/>
<evidence type="ECO:0000313" key="1">
    <source>
        <dbReference type="EMBL" id="OEH75822.1"/>
    </source>
</evidence>
<dbReference type="EMBL" id="JROU02001625">
    <property type="protein sequence ID" value="OEH75822.1"/>
    <property type="molecule type" value="Genomic_DNA"/>
</dbReference>
<comment type="caution">
    <text evidence="1">The sequence shown here is derived from an EMBL/GenBank/DDBJ whole genome shotgun (WGS) entry which is preliminary data.</text>
</comment>
<dbReference type="AlphaFoldDB" id="A0A1D3CX92"/>